<evidence type="ECO:0000256" key="1">
    <source>
        <dbReference type="ARBA" id="ARBA00004370"/>
    </source>
</evidence>
<evidence type="ECO:0000256" key="7">
    <source>
        <dbReference type="ARBA" id="ARBA00023136"/>
    </source>
</evidence>
<accession>A0A4T0HGB6</accession>
<dbReference type="SUPFAM" id="SSF103506">
    <property type="entry name" value="Mitochondrial carrier"/>
    <property type="match status" value="1"/>
</dbReference>
<dbReference type="InterPro" id="IPR023395">
    <property type="entry name" value="MCP_dom_sf"/>
</dbReference>
<keyword evidence="6 8" id="KW-1133">Transmembrane helix</keyword>
<evidence type="ECO:0000313" key="10">
    <source>
        <dbReference type="Proteomes" id="UP000306954"/>
    </source>
</evidence>
<evidence type="ECO:0000256" key="5">
    <source>
        <dbReference type="ARBA" id="ARBA00022737"/>
    </source>
</evidence>
<evidence type="ECO:0000256" key="8">
    <source>
        <dbReference type="SAM" id="Phobius"/>
    </source>
</evidence>
<dbReference type="GO" id="GO:0016020">
    <property type="term" value="C:membrane"/>
    <property type="evidence" value="ECO:0007669"/>
    <property type="project" value="UniProtKB-SubCell"/>
</dbReference>
<comment type="similarity">
    <text evidence="2">Belongs to the mitochondrial carrier (TC 2.A.29) family.</text>
</comment>
<keyword evidence="4 8" id="KW-0812">Transmembrane</keyword>
<dbReference type="PANTHER" id="PTHR45618">
    <property type="entry name" value="MITOCHONDRIAL DICARBOXYLATE CARRIER-RELATED"/>
    <property type="match status" value="1"/>
</dbReference>
<gene>
    <name evidence="9" type="ORF">E3P90_01048</name>
</gene>
<proteinExistence type="inferred from homology"/>
<keyword evidence="5" id="KW-0677">Repeat</keyword>
<organism evidence="9 10">
    <name type="scientific">Wallemia ichthyophaga</name>
    <dbReference type="NCBI Taxonomy" id="245174"/>
    <lineage>
        <taxon>Eukaryota</taxon>
        <taxon>Fungi</taxon>
        <taxon>Dikarya</taxon>
        <taxon>Basidiomycota</taxon>
        <taxon>Wallemiomycotina</taxon>
        <taxon>Wallemiomycetes</taxon>
        <taxon>Wallemiales</taxon>
        <taxon>Wallemiaceae</taxon>
        <taxon>Wallemia</taxon>
    </lineage>
</organism>
<dbReference type="Gene3D" id="1.50.40.10">
    <property type="entry name" value="Mitochondrial carrier domain"/>
    <property type="match status" value="1"/>
</dbReference>
<keyword evidence="7 8" id="KW-0472">Membrane</keyword>
<protein>
    <submittedName>
        <fullName evidence="9">Uncharacterized protein</fullName>
    </submittedName>
</protein>
<evidence type="ECO:0000313" key="9">
    <source>
        <dbReference type="EMBL" id="TIB14906.1"/>
    </source>
</evidence>
<evidence type="ECO:0000256" key="4">
    <source>
        <dbReference type="ARBA" id="ARBA00022692"/>
    </source>
</evidence>
<dbReference type="InterPro" id="IPR050391">
    <property type="entry name" value="Mito_Metabolite_Transporter"/>
</dbReference>
<evidence type="ECO:0000256" key="3">
    <source>
        <dbReference type="ARBA" id="ARBA00022448"/>
    </source>
</evidence>
<dbReference type="Proteomes" id="UP000306954">
    <property type="component" value="Unassembled WGS sequence"/>
</dbReference>
<comment type="caution">
    <text evidence="9">The sequence shown here is derived from an EMBL/GenBank/DDBJ whole genome shotgun (WGS) entry which is preliminary data.</text>
</comment>
<comment type="subcellular location">
    <subcellularLocation>
        <location evidence="1">Membrane</location>
    </subcellularLocation>
</comment>
<feature type="transmembrane region" description="Helical" evidence="8">
    <location>
        <begin position="390"/>
        <end position="414"/>
    </location>
</feature>
<reference evidence="9 10" key="1">
    <citation type="submission" date="2019-03" db="EMBL/GenBank/DDBJ databases">
        <title>Sequencing 23 genomes of Wallemia ichthyophaga.</title>
        <authorList>
            <person name="Gostincar C."/>
        </authorList>
    </citation>
    <scope>NUCLEOTIDE SEQUENCE [LARGE SCALE GENOMIC DNA]</scope>
    <source>
        <strain evidence="9 10">EXF-8621</strain>
    </source>
</reference>
<keyword evidence="3" id="KW-0813">Transport</keyword>
<dbReference type="AlphaFoldDB" id="A0A4T0HGB6"/>
<name>A0A4T0HGB6_WALIC</name>
<dbReference type="EMBL" id="SPOF01000009">
    <property type="protein sequence ID" value="TIB14906.1"/>
    <property type="molecule type" value="Genomic_DNA"/>
</dbReference>
<sequence>MESFQFNETDTNTWNSSVISSNASGTNENSDNFAIPNFEPIKNWAYLWVPLVNFVNRCVTMPFVVITILLQVQHNSTDKMGNYRPSLEQGEKLKEHEEEEKDHVINSVCQDNEINSKTELKSRKQRPKHKDEDLIRRSSYLVRLQIDGGLFQMFRNVRRSPEGLSGLWKGTFTSWLLRELGEYVQPLFSSGLSSIFFKSFPVESISNLITDVAVSPLSLVLTRMIVQSTSVTSAGVSRRAYSGPVDALCKISHDEGGWLAMWTHPNLLFPAVLESALQNLLTICGSLLVDRLLSINIESNPITYMSCVMLWNILSSALIFPITTVRRRLQVQDRSLDKGHNAKRFVTCVETPLPSAGIVECINQMVTEDCSSESRWYHIKTLLRGLSIQFYAILPLLFFNCIAGAFIGLFAFFAKIFNYI</sequence>
<evidence type="ECO:0000256" key="6">
    <source>
        <dbReference type="ARBA" id="ARBA00022989"/>
    </source>
</evidence>
<evidence type="ECO:0000256" key="2">
    <source>
        <dbReference type="ARBA" id="ARBA00006375"/>
    </source>
</evidence>